<organism evidence="2 3">
    <name type="scientific">Galerina marginata (strain CBS 339.88)</name>
    <dbReference type="NCBI Taxonomy" id="685588"/>
    <lineage>
        <taxon>Eukaryota</taxon>
        <taxon>Fungi</taxon>
        <taxon>Dikarya</taxon>
        <taxon>Basidiomycota</taxon>
        <taxon>Agaricomycotina</taxon>
        <taxon>Agaricomycetes</taxon>
        <taxon>Agaricomycetidae</taxon>
        <taxon>Agaricales</taxon>
        <taxon>Agaricineae</taxon>
        <taxon>Strophariaceae</taxon>
        <taxon>Galerina</taxon>
    </lineage>
</organism>
<dbReference type="EMBL" id="KL142371">
    <property type="protein sequence ID" value="KDR81289.1"/>
    <property type="molecule type" value="Genomic_DNA"/>
</dbReference>
<dbReference type="AlphaFoldDB" id="A0A067TMZ2"/>
<dbReference type="HOGENOM" id="CLU_1845253_0_0_1"/>
<sequence length="139" mass="14920">MMACESSLLTSTKAAVSYRYWNGNLVLKWKNDKTSLLLALVVRLPRSADPSFEPQPGACSYSSIVPARGQRGGKDVLRPDSTHSSSVPSASVQQLQEPRASPNPPAPAARHRSPDSQPSALPYPTPLLPPEHPAAKTKP</sequence>
<accession>A0A067TMZ2</accession>
<feature type="compositionally biased region" description="Basic and acidic residues" evidence="1">
    <location>
        <begin position="72"/>
        <end position="81"/>
    </location>
</feature>
<keyword evidence="3" id="KW-1185">Reference proteome</keyword>
<reference evidence="3" key="1">
    <citation type="journal article" date="2014" name="Proc. Natl. Acad. Sci. U.S.A.">
        <title>Extensive sampling of basidiomycete genomes demonstrates inadequacy of the white-rot/brown-rot paradigm for wood decay fungi.</title>
        <authorList>
            <person name="Riley R."/>
            <person name="Salamov A.A."/>
            <person name="Brown D.W."/>
            <person name="Nagy L.G."/>
            <person name="Floudas D."/>
            <person name="Held B.W."/>
            <person name="Levasseur A."/>
            <person name="Lombard V."/>
            <person name="Morin E."/>
            <person name="Otillar R."/>
            <person name="Lindquist E.A."/>
            <person name="Sun H."/>
            <person name="LaButti K.M."/>
            <person name="Schmutz J."/>
            <person name="Jabbour D."/>
            <person name="Luo H."/>
            <person name="Baker S.E."/>
            <person name="Pisabarro A.G."/>
            <person name="Walton J.D."/>
            <person name="Blanchette R.A."/>
            <person name="Henrissat B."/>
            <person name="Martin F."/>
            <person name="Cullen D."/>
            <person name="Hibbett D.S."/>
            <person name="Grigoriev I.V."/>
        </authorList>
    </citation>
    <scope>NUCLEOTIDE SEQUENCE [LARGE SCALE GENOMIC DNA]</scope>
    <source>
        <strain evidence="3">CBS 339.88</strain>
    </source>
</reference>
<evidence type="ECO:0000313" key="3">
    <source>
        <dbReference type="Proteomes" id="UP000027222"/>
    </source>
</evidence>
<protein>
    <submittedName>
        <fullName evidence="2">Uncharacterized protein</fullName>
    </submittedName>
</protein>
<feature type="compositionally biased region" description="Pro residues" evidence="1">
    <location>
        <begin position="121"/>
        <end position="132"/>
    </location>
</feature>
<name>A0A067TMZ2_GALM3</name>
<gene>
    <name evidence="2" type="ORF">GALMADRAFT_1125092</name>
</gene>
<evidence type="ECO:0000256" key="1">
    <source>
        <dbReference type="SAM" id="MobiDB-lite"/>
    </source>
</evidence>
<evidence type="ECO:0000313" key="2">
    <source>
        <dbReference type="EMBL" id="KDR81289.1"/>
    </source>
</evidence>
<proteinExistence type="predicted"/>
<dbReference type="Proteomes" id="UP000027222">
    <property type="component" value="Unassembled WGS sequence"/>
</dbReference>
<feature type="region of interest" description="Disordered" evidence="1">
    <location>
        <begin position="47"/>
        <end position="139"/>
    </location>
</feature>
<feature type="compositionally biased region" description="Low complexity" evidence="1">
    <location>
        <begin position="82"/>
        <end position="91"/>
    </location>
</feature>